<keyword evidence="6" id="KW-0539">Nucleus</keyword>
<feature type="compositionally biased region" description="Basic residues" evidence="7">
    <location>
        <begin position="100"/>
        <end position="122"/>
    </location>
</feature>
<organism evidence="10 11">
    <name type="scientific">Cinara cedri</name>
    <dbReference type="NCBI Taxonomy" id="506608"/>
    <lineage>
        <taxon>Eukaryota</taxon>
        <taxon>Metazoa</taxon>
        <taxon>Ecdysozoa</taxon>
        <taxon>Arthropoda</taxon>
        <taxon>Hexapoda</taxon>
        <taxon>Insecta</taxon>
        <taxon>Pterygota</taxon>
        <taxon>Neoptera</taxon>
        <taxon>Paraneoptera</taxon>
        <taxon>Hemiptera</taxon>
        <taxon>Sternorrhyncha</taxon>
        <taxon>Aphidomorpha</taxon>
        <taxon>Aphidoidea</taxon>
        <taxon>Aphididae</taxon>
        <taxon>Lachninae</taxon>
        <taxon>Cinara</taxon>
    </lineage>
</organism>
<sequence length="476" mass="54584">MDEVAPEPDESQLTNAIADQIDDEIDPLLVDDKSIDKDYEQGDEVDDETTMEEEEALPELEDPMREIRFLEEESNMPIHELMLMYGYTNSAAAPDNDERKKKKKKKKSSSKKNKDERKKKKLSSPSDEIPDSTEEENSAYQNTSNESVSGTRPVSADQCGKSKNRKRERKVYAELPQDNGGSTQGCPQASKLLDLYVAEMDQVHSEDEDEDYKPHWELQWKSVNVGVEFQALITDGFSTYGDVLPYENNDELLWDPNVLGEDLIEDYLMKIQQITKALKPKTKVVGVRDNEKALYLLVQCGHDVAEALRRMSLNVIPLEKSLSVWSEDETIKFEMGLLMSGKNFHAIQKEVKTRSVAELVHFYYFWKKSDRFDIFERKQVSMRPEIKQWQHLESEEDQDSDFDSVFQENTQEDSEDSLNAAENKAQMKCLIYADRKRQVRKKATNNASINTNTTTSNTITTTSNTITTVTNTTNTN</sequence>
<evidence type="ECO:0000259" key="9">
    <source>
        <dbReference type="PROSITE" id="PS51293"/>
    </source>
</evidence>
<feature type="compositionally biased region" description="Acidic residues" evidence="7">
    <location>
        <begin position="1"/>
        <end position="10"/>
    </location>
</feature>
<feature type="compositionally biased region" description="Acidic residues" evidence="7">
    <location>
        <begin position="128"/>
        <end position="137"/>
    </location>
</feature>
<evidence type="ECO:0000313" key="11">
    <source>
        <dbReference type="Proteomes" id="UP000325440"/>
    </source>
</evidence>
<keyword evidence="11" id="KW-1185">Reference proteome</keyword>
<evidence type="ECO:0000256" key="6">
    <source>
        <dbReference type="ARBA" id="ARBA00023242"/>
    </source>
</evidence>
<feature type="region of interest" description="Disordered" evidence="7">
    <location>
        <begin position="391"/>
        <end position="419"/>
    </location>
</feature>
<evidence type="ECO:0000313" key="10">
    <source>
        <dbReference type="EMBL" id="VVC37927.1"/>
    </source>
</evidence>
<reference evidence="10 11" key="1">
    <citation type="submission" date="2019-08" db="EMBL/GenBank/DDBJ databases">
        <authorList>
            <person name="Alioto T."/>
            <person name="Alioto T."/>
            <person name="Gomez Garrido J."/>
        </authorList>
    </citation>
    <scope>NUCLEOTIDE SEQUENCE [LARGE SCALE GENOMIC DNA]</scope>
</reference>
<feature type="domain" description="SANT" evidence="9">
    <location>
        <begin position="320"/>
        <end position="371"/>
    </location>
</feature>
<evidence type="ECO:0000259" key="8">
    <source>
        <dbReference type="PROSITE" id="PS51156"/>
    </source>
</evidence>
<dbReference type="GO" id="GO:0003714">
    <property type="term" value="F:transcription corepressor activity"/>
    <property type="evidence" value="ECO:0007669"/>
    <property type="project" value="TreeGrafter"/>
</dbReference>
<feature type="domain" description="ELM2" evidence="8">
    <location>
        <begin position="221"/>
        <end position="315"/>
    </location>
</feature>
<dbReference type="Gene3D" id="1.10.10.60">
    <property type="entry name" value="Homeodomain-like"/>
    <property type="match status" value="1"/>
</dbReference>
<gene>
    <name evidence="10" type="ORF">CINCED_3A017665</name>
</gene>
<dbReference type="InterPro" id="IPR001005">
    <property type="entry name" value="SANT/Myb"/>
</dbReference>
<evidence type="ECO:0000256" key="7">
    <source>
        <dbReference type="SAM" id="MobiDB-lite"/>
    </source>
</evidence>
<evidence type="ECO:0000256" key="2">
    <source>
        <dbReference type="ARBA" id="ARBA00022723"/>
    </source>
</evidence>
<comment type="subcellular location">
    <subcellularLocation>
        <location evidence="1">Nucleus</location>
    </subcellularLocation>
</comment>
<dbReference type="GO" id="GO:0000122">
    <property type="term" value="P:negative regulation of transcription by RNA polymerase II"/>
    <property type="evidence" value="ECO:0007669"/>
    <property type="project" value="TreeGrafter"/>
</dbReference>
<evidence type="ECO:0000256" key="1">
    <source>
        <dbReference type="ARBA" id="ARBA00004123"/>
    </source>
</evidence>
<feature type="compositionally biased region" description="Basic and acidic residues" evidence="7">
    <location>
        <begin position="30"/>
        <end position="40"/>
    </location>
</feature>
<dbReference type="AlphaFoldDB" id="A0A5E4N2Y4"/>
<dbReference type="Pfam" id="PF01448">
    <property type="entry name" value="ELM2"/>
    <property type="match status" value="1"/>
</dbReference>
<dbReference type="SMART" id="SM01189">
    <property type="entry name" value="ELM2"/>
    <property type="match status" value="1"/>
</dbReference>
<dbReference type="Proteomes" id="UP000325440">
    <property type="component" value="Unassembled WGS sequence"/>
</dbReference>
<keyword evidence="2" id="KW-0479">Metal-binding</keyword>
<evidence type="ECO:0000256" key="4">
    <source>
        <dbReference type="ARBA" id="ARBA00022833"/>
    </source>
</evidence>
<feature type="region of interest" description="Disordered" evidence="7">
    <location>
        <begin position="1"/>
        <end position="72"/>
    </location>
</feature>
<dbReference type="GO" id="GO:0005654">
    <property type="term" value="C:nucleoplasm"/>
    <property type="evidence" value="ECO:0007669"/>
    <property type="project" value="TreeGrafter"/>
</dbReference>
<dbReference type="FunFam" id="1.10.10.60:FF:000012">
    <property type="entry name" value="Metastasis-associated 1 family, member 3"/>
    <property type="match status" value="1"/>
</dbReference>
<feature type="compositionally biased region" description="Acidic residues" evidence="7">
    <location>
        <begin position="41"/>
        <end position="61"/>
    </location>
</feature>
<dbReference type="GO" id="GO:0008270">
    <property type="term" value="F:zinc ion binding"/>
    <property type="evidence" value="ECO:0007669"/>
    <property type="project" value="UniProtKB-KW"/>
</dbReference>
<dbReference type="PROSITE" id="PS51293">
    <property type="entry name" value="SANT"/>
    <property type="match status" value="1"/>
</dbReference>
<keyword evidence="3" id="KW-0863">Zinc-finger</keyword>
<evidence type="ECO:0000256" key="3">
    <source>
        <dbReference type="ARBA" id="ARBA00022771"/>
    </source>
</evidence>
<name>A0A5E4N2Y4_9HEMI</name>
<dbReference type="InterPro" id="IPR009057">
    <property type="entry name" value="Homeodomain-like_sf"/>
</dbReference>
<evidence type="ECO:0000256" key="5">
    <source>
        <dbReference type="ARBA" id="ARBA00023125"/>
    </source>
</evidence>
<keyword evidence="5 10" id="KW-0238">DNA-binding</keyword>
<accession>A0A5E4N2Y4</accession>
<dbReference type="InterPro" id="IPR000949">
    <property type="entry name" value="ELM2_dom"/>
</dbReference>
<dbReference type="InterPro" id="IPR040138">
    <property type="entry name" value="MIER/MTA"/>
</dbReference>
<dbReference type="PANTHER" id="PTHR10865">
    <property type="entry name" value="METASTASIS-ASSOCIATED PROTEIN AND MESODERM INDUCTION EARLY RESPONSE PROTEIN"/>
    <property type="match status" value="1"/>
</dbReference>
<proteinExistence type="predicted"/>
<feature type="region of interest" description="Disordered" evidence="7">
    <location>
        <begin position="90"/>
        <end position="186"/>
    </location>
</feature>
<feature type="compositionally biased region" description="Polar residues" evidence="7">
    <location>
        <begin position="138"/>
        <end position="152"/>
    </location>
</feature>
<keyword evidence="4" id="KW-0862">Zinc</keyword>
<dbReference type="PROSITE" id="PS51156">
    <property type="entry name" value="ELM2"/>
    <property type="match status" value="1"/>
</dbReference>
<feature type="compositionally biased region" description="Basic and acidic residues" evidence="7">
    <location>
        <begin position="62"/>
        <end position="71"/>
    </location>
</feature>
<protein>
    <submittedName>
        <fullName evidence="10">Homeobox domain-like,SANT domain,SANT/Myb domain,ELM2 domain</fullName>
    </submittedName>
</protein>
<dbReference type="InterPro" id="IPR017884">
    <property type="entry name" value="SANT_dom"/>
</dbReference>
<dbReference type="GO" id="GO:0003677">
    <property type="term" value="F:DNA binding"/>
    <property type="evidence" value="ECO:0007669"/>
    <property type="project" value="UniProtKB-KW"/>
</dbReference>
<dbReference type="PANTHER" id="PTHR10865:SF28">
    <property type="entry name" value="ELM2 DOMAIN-CONTAINING PROTEIN"/>
    <property type="match status" value="1"/>
</dbReference>
<dbReference type="SMART" id="SM00717">
    <property type="entry name" value="SANT"/>
    <property type="match status" value="1"/>
</dbReference>
<keyword evidence="10" id="KW-0371">Homeobox</keyword>
<dbReference type="OrthoDB" id="5916873at2759"/>
<dbReference type="GO" id="GO:0042826">
    <property type="term" value="F:histone deacetylase binding"/>
    <property type="evidence" value="ECO:0007669"/>
    <property type="project" value="TreeGrafter"/>
</dbReference>
<dbReference type="EMBL" id="CABPRJ010001459">
    <property type="protein sequence ID" value="VVC37927.1"/>
    <property type="molecule type" value="Genomic_DNA"/>
</dbReference>
<dbReference type="SUPFAM" id="SSF46689">
    <property type="entry name" value="Homeodomain-like"/>
    <property type="match status" value="1"/>
</dbReference>